<dbReference type="EMBL" id="JASBWR010000009">
    <property type="protein sequence ID" value="KAJ9111050.1"/>
    <property type="molecule type" value="Genomic_DNA"/>
</dbReference>
<comment type="caution">
    <text evidence="1">The sequence shown here is derived from an EMBL/GenBank/DDBJ whole genome shotgun (WGS) entry which is preliminary data.</text>
</comment>
<keyword evidence="2" id="KW-1185">Reference proteome</keyword>
<reference evidence="1" key="1">
    <citation type="submission" date="2023-04" db="EMBL/GenBank/DDBJ databases">
        <title>Draft Genome sequencing of Naganishia species isolated from polar environments using Oxford Nanopore Technology.</title>
        <authorList>
            <person name="Leo P."/>
            <person name="Venkateswaran K."/>
        </authorList>
    </citation>
    <scope>NUCLEOTIDE SEQUENCE</scope>
    <source>
        <strain evidence="1">MNA-CCFEE 5261</strain>
    </source>
</reference>
<proteinExistence type="predicted"/>
<evidence type="ECO:0000313" key="1">
    <source>
        <dbReference type="EMBL" id="KAJ9111050.1"/>
    </source>
</evidence>
<accession>A0ACC2WI74</accession>
<name>A0ACC2WI74_9TREE</name>
<organism evidence="1 2">
    <name type="scientific">Naganishia cerealis</name>
    <dbReference type="NCBI Taxonomy" id="610337"/>
    <lineage>
        <taxon>Eukaryota</taxon>
        <taxon>Fungi</taxon>
        <taxon>Dikarya</taxon>
        <taxon>Basidiomycota</taxon>
        <taxon>Agaricomycotina</taxon>
        <taxon>Tremellomycetes</taxon>
        <taxon>Filobasidiales</taxon>
        <taxon>Filobasidiaceae</taxon>
        <taxon>Naganishia</taxon>
    </lineage>
</organism>
<sequence length="973" mass="110359">MQFEPEGQIRAYASIAERVNNPNDRAPHPNARRSDQAWDNLNPVAEDVLQEELETASILFFTAGSTGRRYLSELSDILRCAKKDSYMNDKLPILFSKGVHLEQSLRRYLCFKVRASIARKSHLPKEQQIPLQYMTLRDIALDLVTITKYVVDLEEQEAQKLARKLFAQCRTLQAMFHLPAHRKTRVTFYEEECRLCIEWALRNFNSRDLAIQFGLAVTTFFYTAARPSSVVKTSNTDEFLALRDIEISRHTINGVMVGFDVVINFKHFKGRFYGHGKQVLYAVNTVENRGNLLLDLGCWLVATLYRRGVWPTLSPEELWSAKEKSLPIPAKHLDEPVFLAGTNGGRGLGFSAADAHLLNEQIKLAAAGADLNHPGAIISIYCIRRGTATTLIQLVGIEKARSEHSFNLANALFKNEVSADAPLDQTRLHTTVVPGTSKAIKASKQEKLRNLVRTDPLLLVLARDIHLLELCAENHEWVEAKQFKQFNFKPDQRLDVYMALCDQYGARLAVLKASLQMDEEAYLKNAKSSLPVEQVIQNRSRFDKTSDVHDEIIDKAMKELLAAEWVTESICQSLTNRGGDISALEKDALTTGGRSMIINIPCGEPALRNLAIEQADTFDAGQQVDLTNLEEFQEHLEVELPQGIDRAWFEPNEEETQTMPSHQNKAKQKEPIRDLLQTTETAVVGEDIAKKPTLSSHSELALDKKLWFQSLCVMPNMGGYSCEVCQEDDTVSIANKEHVYVKQDHLERHQRTQFHSNRNQLMRYLSKYVDIDPETETTRPNFPTAFRRVTPEDDFALKPADYRCRWCEAFAEGRKESCTPAHLIRHIKLKHPNIVPERYNYGLHNADDPGNVLHARRQQQKLSSLDDISTADTFTRAALMMYQQIEHNVKSNTPSKESDVGMQRPYAIPKIGVMACAEGRDDEPLTLTETEMAQLSSGFSFHEDELALVTDPMDPMRIEPMELDSESDAEYGR</sequence>
<dbReference type="Proteomes" id="UP001241377">
    <property type="component" value="Unassembled WGS sequence"/>
</dbReference>
<protein>
    <submittedName>
        <fullName evidence="1">Uncharacterized protein</fullName>
    </submittedName>
</protein>
<evidence type="ECO:0000313" key="2">
    <source>
        <dbReference type="Proteomes" id="UP001241377"/>
    </source>
</evidence>
<gene>
    <name evidence="1" type="ORF">QFC19_001248</name>
</gene>